<evidence type="ECO:0000256" key="7">
    <source>
        <dbReference type="SAM" id="MobiDB-lite"/>
    </source>
</evidence>
<dbReference type="InterPro" id="IPR000409">
    <property type="entry name" value="BEACH_dom"/>
</dbReference>
<dbReference type="SUPFAM" id="SSF57903">
    <property type="entry name" value="FYVE/PHD zinc finger"/>
    <property type="match status" value="1"/>
</dbReference>
<evidence type="ECO:0000259" key="9">
    <source>
        <dbReference type="PROSITE" id="PS50197"/>
    </source>
</evidence>
<dbReference type="SMART" id="SM01026">
    <property type="entry name" value="Beach"/>
    <property type="match status" value="1"/>
</dbReference>
<dbReference type="CDD" id="cd06071">
    <property type="entry name" value="Beach"/>
    <property type="match status" value="1"/>
</dbReference>
<feature type="domain" description="BEACH-type PH" evidence="10">
    <location>
        <begin position="691"/>
        <end position="796"/>
    </location>
</feature>
<dbReference type="InterPro" id="IPR011993">
    <property type="entry name" value="PH-like_dom_sf"/>
</dbReference>
<keyword evidence="4 6" id="KW-0863">Zinc-finger</keyword>
<dbReference type="GO" id="GO:0008270">
    <property type="term" value="F:zinc ion binding"/>
    <property type="evidence" value="ECO:0007669"/>
    <property type="project" value="UniProtKB-KW"/>
</dbReference>
<protein>
    <recommendedName>
        <fullName evidence="13">WD repeat and FYVE domain-containing protein 3</fullName>
    </recommendedName>
</protein>
<dbReference type="STRING" id="46731.A0A3M6U356"/>
<evidence type="ECO:0000256" key="3">
    <source>
        <dbReference type="ARBA" id="ARBA00022737"/>
    </source>
</evidence>
<dbReference type="Pfam" id="PF02138">
    <property type="entry name" value="Beach"/>
    <property type="match status" value="1"/>
</dbReference>
<dbReference type="CDD" id="cd15719">
    <property type="entry name" value="FYVE_WDFY3"/>
    <property type="match status" value="1"/>
</dbReference>
<comment type="caution">
    <text evidence="11">The sequence shown here is derived from an EMBL/GenBank/DDBJ whole genome shotgun (WGS) entry which is preliminary data.</text>
</comment>
<dbReference type="Proteomes" id="UP000275408">
    <property type="component" value="Unassembled WGS sequence"/>
</dbReference>
<sequence length="1526" mass="173216">MLELILCLIYAEGGELDHSFADAVQETLGFDWLLLFIQAHLHNTTVVRATRILVTMLSSVPALNRFREGLGSGSWLDGTDIMLNKTTYVVAGFNVGSVADNRQKYQINREVCNIPGFLMLEKLLPKHIDIPEIYHLFDWDSLYSVFWSRSDSGVKLPTPSPQEPSSYNIYCPEAAHVLLAMAHIMVNEPWQDTEEISWLREYPVTLIQFISFLYRNISSFATVCTSPEFLEKLVAVLFPKRRNLLKLQELGSDSENEGEPGAETETVFSSQTLLISHPVRKCVFEFLRVIMTESLTSNSSAKSLGVIDTILECYPVKCSQPQQAEFQTEVLCVQIEYFLGGNLLTNPSAGCGNHAKIVANAFFFASKVVDKLWIGNFVHGYKTVFNFITSMIEAVKGQSVSMDSAYHSLNRTILYQLSRPLARLTDQTSLLEFLHILTTNHKLVFASVNNEPNFIAGLCHWLLVMGTHKSLAVSENNSPSLGKKSEAVVGSLDVGEEMTEEVGADHVSEQEELSSCTRLLAAAAERVWDIFVQNKREAMVAALSVEIPKPSFKSYSSSRDYYVEHMPIGGTTNLNLDLKSVRPLIGEQALKMWMTYISQEEKLKAETLGQTRSLKHRAPISRDSKIHYKLRGHVIRGLGPIEALTQHQVVTERDEKRVTTLRTISSEPSHITEENEGSEVDNNQTIVKLLEAGETITSMFRCATIQGMDTAEGLFLFGKEHFYVVDGVTLLSTKEIKDIDSLPQGCSKWAYGDIREVHKRRYLFQETALEVFSSDGRNHFLVFPKPVRSKVYDKLVAKASTLRENAEESVVGMKRDTDVEAGLGLIHTLMGERSVTQRWERGEITNFQYLMHLNTLAGRSYNDLMQYPVFPWVLADYDSEELDLNNPKTFRVFSKPMGAQSKDRLMQFQKKYREWEDPTGEIPPYHYGTHYSSTMIVASYLIRLEPFTQHFLRVQGNFDLPDRLFHSIRDAWISAAQTNMADVKELIPEFFYLPEFLTNHNKFELGTKQNGEVLGDVCLPTWAKGDPREFIRLHRKALECDYVSAHLHEWIDLIFGYKQQDFHRIDDPIKRKSIISMIDNFGQTPKQLKGPVGQMIQTDNRGLLAVEKNKVLVPPHNNRYIAWGFGDSSMRTGFYETERDQTCIVWDLSKLTYVRQLSQHMAPITAIAINDLTGDIATCAGTYLYVWSVNGQLIVKENTSLQNTNHIQCCAMSELSEWDEENVILTGSIDGVVRMWGIEFYDESAKTRRSMKSVSPKTDETPSKNSELKGKDAEDAPQETGTEELVTESCSDLDSSLKRENASADQIPQPNQSVVTSEQADLRPELAKETLEEKLSDHVRPTAAEDVELTEVVEMRRHMTPNLRDESIEEEYVIITHKRNCESKDLPKPVWRRRLVLRHKLTMHTAFAREDNSAPAVITSLLVSKDHRKLFVGDFRGRIYSWSVTDAAGRMADHWVKDEFADICTGCGIRFKFIERRHHCRDCGKVFCARCSSYESEISRLGIHAPVRVCHSCYKKLKKASKKAKS</sequence>
<dbReference type="PROSITE" id="PS51783">
    <property type="entry name" value="PH_BEACH"/>
    <property type="match status" value="1"/>
</dbReference>
<keyword evidence="12" id="KW-1185">Reference proteome</keyword>
<evidence type="ECO:0000259" key="8">
    <source>
        <dbReference type="PROSITE" id="PS50178"/>
    </source>
</evidence>
<dbReference type="SMART" id="SM00064">
    <property type="entry name" value="FYVE"/>
    <property type="match status" value="1"/>
</dbReference>
<gene>
    <name evidence="11" type="ORF">pdam_00002608</name>
</gene>
<dbReference type="InterPro" id="IPR017455">
    <property type="entry name" value="Znf_FYVE-rel"/>
</dbReference>
<dbReference type="InterPro" id="IPR015943">
    <property type="entry name" value="WD40/YVTN_repeat-like_dom_sf"/>
</dbReference>
<evidence type="ECO:0000256" key="2">
    <source>
        <dbReference type="ARBA" id="ARBA00022723"/>
    </source>
</evidence>
<evidence type="ECO:0000259" key="10">
    <source>
        <dbReference type="PROSITE" id="PS51783"/>
    </source>
</evidence>
<accession>A0A3M6U356</accession>
<evidence type="ECO:0000256" key="6">
    <source>
        <dbReference type="PROSITE-ProRule" id="PRU00091"/>
    </source>
</evidence>
<dbReference type="InterPro" id="IPR013083">
    <property type="entry name" value="Znf_RING/FYVE/PHD"/>
</dbReference>
<dbReference type="PANTHER" id="PTHR46108">
    <property type="entry name" value="BLUE CHEESE"/>
    <property type="match status" value="1"/>
</dbReference>
<keyword evidence="3" id="KW-0677">Repeat</keyword>
<dbReference type="SUPFAM" id="SSF50978">
    <property type="entry name" value="WD40 repeat-like"/>
    <property type="match status" value="1"/>
</dbReference>
<dbReference type="InterPro" id="IPR023362">
    <property type="entry name" value="PH-BEACH_dom"/>
</dbReference>
<keyword evidence="1" id="KW-0853">WD repeat</keyword>
<dbReference type="InterPro" id="IPR000306">
    <property type="entry name" value="Znf_FYVE"/>
</dbReference>
<dbReference type="SUPFAM" id="SSF81837">
    <property type="entry name" value="BEACH domain"/>
    <property type="match status" value="1"/>
</dbReference>
<feature type="compositionally biased region" description="Acidic residues" evidence="7">
    <location>
        <begin position="1275"/>
        <end position="1286"/>
    </location>
</feature>
<evidence type="ECO:0000256" key="4">
    <source>
        <dbReference type="ARBA" id="ARBA00022771"/>
    </source>
</evidence>
<keyword evidence="2" id="KW-0479">Metal-binding</keyword>
<reference evidence="11 12" key="1">
    <citation type="journal article" date="2018" name="Sci. Rep.">
        <title>Comparative analysis of the Pocillopora damicornis genome highlights role of immune system in coral evolution.</title>
        <authorList>
            <person name="Cunning R."/>
            <person name="Bay R.A."/>
            <person name="Gillette P."/>
            <person name="Baker A.C."/>
            <person name="Traylor-Knowles N."/>
        </authorList>
    </citation>
    <scope>NUCLEOTIDE SEQUENCE [LARGE SCALE GENOMIC DNA]</scope>
    <source>
        <strain evidence="11">RSMAS</strain>
        <tissue evidence="11">Whole animal</tissue>
    </source>
</reference>
<evidence type="ECO:0000256" key="1">
    <source>
        <dbReference type="ARBA" id="ARBA00022574"/>
    </source>
</evidence>
<evidence type="ECO:0000256" key="5">
    <source>
        <dbReference type="ARBA" id="ARBA00022833"/>
    </source>
</evidence>
<dbReference type="SMART" id="SM00320">
    <property type="entry name" value="WD40"/>
    <property type="match status" value="3"/>
</dbReference>
<feature type="compositionally biased region" description="Basic and acidic residues" evidence="7">
    <location>
        <begin position="1257"/>
        <end position="1274"/>
    </location>
</feature>
<dbReference type="Gene3D" id="2.30.29.30">
    <property type="entry name" value="Pleckstrin-homology domain (PH domain)/Phosphotyrosine-binding domain (PTB)"/>
    <property type="match status" value="1"/>
</dbReference>
<dbReference type="SUPFAM" id="SSF50729">
    <property type="entry name" value="PH domain-like"/>
    <property type="match status" value="1"/>
</dbReference>
<keyword evidence="5" id="KW-0862">Zinc</keyword>
<dbReference type="InterPro" id="IPR036372">
    <property type="entry name" value="BEACH_dom_sf"/>
</dbReference>
<dbReference type="InterPro" id="IPR011011">
    <property type="entry name" value="Znf_FYVE_PHD"/>
</dbReference>
<dbReference type="PROSITE" id="PS50178">
    <property type="entry name" value="ZF_FYVE"/>
    <property type="match status" value="1"/>
</dbReference>
<feature type="domain" description="FYVE-type" evidence="8">
    <location>
        <begin position="1458"/>
        <end position="1518"/>
    </location>
</feature>
<name>A0A3M6U356_POCDA</name>
<feature type="region of interest" description="Disordered" evidence="7">
    <location>
        <begin position="1247"/>
        <end position="1320"/>
    </location>
</feature>
<dbReference type="OrthoDB" id="10018316at2759"/>
<dbReference type="InterPro" id="IPR001680">
    <property type="entry name" value="WD40_rpt"/>
</dbReference>
<proteinExistence type="predicted"/>
<evidence type="ECO:0000313" key="11">
    <source>
        <dbReference type="EMBL" id="RMX48115.1"/>
    </source>
</evidence>
<organism evidence="11 12">
    <name type="scientific">Pocillopora damicornis</name>
    <name type="common">Cauliflower coral</name>
    <name type="synonym">Millepora damicornis</name>
    <dbReference type="NCBI Taxonomy" id="46731"/>
    <lineage>
        <taxon>Eukaryota</taxon>
        <taxon>Metazoa</taxon>
        <taxon>Cnidaria</taxon>
        <taxon>Anthozoa</taxon>
        <taxon>Hexacorallia</taxon>
        <taxon>Scleractinia</taxon>
        <taxon>Astrocoeniina</taxon>
        <taxon>Pocilloporidae</taxon>
        <taxon>Pocillopora</taxon>
    </lineage>
</organism>
<dbReference type="Gene3D" id="1.10.1540.10">
    <property type="entry name" value="BEACH domain"/>
    <property type="match status" value="1"/>
</dbReference>
<dbReference type="PROSITE" id="PS50197">
    <property type="entry name" value="BEACH"/>
    <property type="match status" value="1"/>
</dbReference>
<dbReference type="Gene3D" id="2.130.10.10">
    <property type="entry name" value="YVTN repeat-like/Quinoprotein amine dehydrogenase"/>
    <property type="match status" value="1"/>
</dbReference>
<feature type="domain" description="BEACH" evidence="9">
    <location>
        <begin position="824"/>
        <end position="1119"/>
    </location>
</feature>
<dbReference type="Pfam" id="PF14844">
    <property type="entry name" value="PH_BEACH"/>
    <property type="match status" value="1"/>
</dbReference>
<evidence type="ECO:0000313" key="12">
    <source>
        <dbReference type="Proteomes" id="UP000275408"/>
    </source>
</evidence>
<feature type="compositionally biased region" description="Polar residues" evidence="7">
    <location>
        <begin position="1303"/>
        <end position="1319"/>
    </location>
</feature>
<evidence type="ECO:0008006" key="13">
    <source>
        <dbReference type="Google" id="ProtNLM"/>
    </source>
</evidence>
<dbReference type="EMBL" id="RCHS01002311">
    <property type="protein sequence ID" value="RMX48115.1"/>
    <property type="molecule type" value="Genomic_DNA"/>
</dbReference>
<dbReference type="InterPro" id="IPR036322">
    <property type="entry name" value="WD40_repeat_dom_sf"/>
</dbReference>
<dbReference type="CDD" id="cd01201">
    <property type="entry name" value="PH_BEACH"/>
    <property type="match status" value="1"/>
</dbReference>
<dbReference type="Pfam" id="PF01363">
    <property type="entry name" value="FYVE"/>
    <property type="match status" value="1"/>
</dbReference>
<dbReference type="Gene3D" id="3.30.40.10">
    <property type="entry name" value="Zinc/RING finger domain, C3HC4 (zinc finger)"/>
    <property type="match status" value="1"/>
</dbReference>
<dbReference type="InterPro" id="IPR051944">
    <property type="entry name" value="BEACH_domain_protein"/>
</dbReference>
<dbReference type="PANTHER" id="PTHR46108:SF4">
    <property type="entry name" value="BLUE CHEESE"/>
    <property type="match status" value="1"/>
</dbReference>